<dbReference type="InterPro" id="IPR004564">
    <property type="entry name" value="OM_lipoprot_carrier_LolA-like"/>
</dbReference>
<feature type="chain" id="PRO_5020683387" evidence="5">
    <location>
        <begin position="36"/>
        <end position="226"/>
    </location>
</feature>
<feature type="signal peptide" evidence="5">
    <location>
        <begin position="1"/>
        <end position="35"/>
    </location>
</feature>
<dbReference type="GO" id="GO:0015031">
    <property type="term" value="P:protein transport"/>
    <property type="evidence" value="ECO:0007669"/>
    <property type="project" value="UniProtKB-KW"/>
</dbReference>
<keyword evidence="7" id="KW-1185">Reference proteome</keyword>
<evidence type="ECO:0000256" key="2">
    <source>
        <dbReference type="ARBA" id="ARBA00022448"/>
    </source>
</evidence>
<name>A0A4R1XH90_ACICA</name>
<accession>A0A4R1XH90</accession>
<gene>
    <name evidence="6" type="ORF">EC844_12233</name>
</gene>
<keyword evidence="6" id="KW-0449">Lipoprotein</keyword>
<evidence type="ECO:0000256" key="4">
    <source>
        <dbReference type="ARBA" id="ARBA00022927"/>
    </source>
</evidence>
<dbReference type="PANTHER" id="PTHR35869:SF1">
    <property type="entry name" value="OUTER-MEMBRANE LIPOPROTEIN CARRIER PROTEIN"/>
    <property type="match status" value="1"/>
</dbReference>
<dbReference type="OrthoDB" id="7025041at2"/>
<dbReference type="Proteomes" id="UP000294963">
    <property type="component" value="Unassembled WGS sequence"/>
</dbReference>
<dbReference type="InterPro" id="IPR029046">
    <property type="entry name" value="LolA/LolB/LppX"/>
</dbReference>
<sequence>MLRLKSSGRDWVLGLRSLFGLSLLLFALSSSYANSAGANTAVNSQVAQIFQQLSATPVLRANFEQQKKLASLNKSFVSKGQILFAKQTGVLWKIQQPVQADLVVTAQKIVQKTQRTQSQVDLQNSAYASVANMFLQLMAGDQGALSKNFDVVSAHYSPTGWNVALVPKSALFKKLFVRVEAQGQRFVNRIVITEQANNLTTIQFSQHSVQPQTLTAAENALFQLAK</sequence>
<dbReference type="PANTHER" id="PTHR35869">
    <property type="entry name" value="OUTER-MEMBRANE LIPOPROTEIN CARRIER PROTEIN"/>
    <property type="match status" value="1"/>
</dbReference>
<protein>
    <submittedName>
        <fullName evidence="6">Outer membrane lipoprotein carrier protein LolA</fullName>
    </submittedName>
</protein>
<dbReference type="AlphaFoldDB" id="A0A4R1XH90"/>
<reference evidence="6 7" key="1">
    <citation type="submission" date="2019-03" db="EMBL/GenBank/DDBJ databases">
        <title>Genomic analyses of the natural microbiome of Caenorhabditis elegans.</title>
        <authorList>
            <person name="Samuel B."/>
        </authorList>
    </citation>
    <scope>NUCLEOTIDE SEQUENCE [LARGE SCALE GENOMIC DNA]</scope>
    <source>
        <strain evidence="6 7">JUb89</strain>
    </source>
</reference>
<keyword evidence="3 5" id="KW-0732">Signal</keyword>
<proteinExistence type="predicted"/>
<evidence type="ECO:0000256" key="5">
    <source>
        <dbReference type="SAM" id="SignalP"/>
    </source>
</evidence>
<comment type="subunit">
    <text evidence="1">Monomer.</text>
</comment>
<dbReference type="SUPFAM" id="SSF89392">
    <property type="entry name" value="Prokaryotic lipoproteins and lipoprotein localization factors"/>
    <property type="match status" value="1"/>
</dbReference>
<comment type="caution">
    <text evidence="6">The sequence shown here is derived from an EMBL/GenBank/DDBJ whole genome shotgun (WGS) entry which is preliminary data.</text>
</comment>
<organism evidence="6 7">
    <name type="scientific">Acinetobacter calcoaceticus</name>
    <dbReference type="NCBI Taxonomy" id="471"/>
    <lineage>
        <taxon>Bacteria</taxon>
        <taxon>Pseudomonadati</taxon>
        <taxon>Pseudomonadota</taxon>
        <taxon>Gammaproteobacteria</taxon>
        <taxon>Moraxellales</taxon>
        <taxon>Moraxellaceae</taxon>
        <taxon>Acinetobacter</taxon>
        <taxon>Acinetobacter calcoaceticus/baumannii complex</taxon>
    </lineage>
</organism>
<keyword evidence="4" id="KW-0653">Protein transport</keyword>
<dbReference type="CDD" id="cd16325">
    <property type="entry name" value="LolA"/>
    <property type="match status" value="1"/>
</dbReference>
<dbReference type="Pfam" id="PF03548">
    <property type="entry name" value="LolA"/>
    <property type="match status" value="1"/>
</dbReference>
<evidence type="ECO:0000256" key="3">
    <source>
        <dbReference type="ARBA" id="ARBA00022729"/>
    </source>
</evidence>
<keyword evidence="2" id="KW-0813">Transport</keyword>
<evidence type="ECO:0000313" key="6">
    <source>
        <dbReference type="EMBL" id="TCM63214.1"/>
    </source>
</evidence>
<evidence type="ECO:0000256" key="1">
    <source>
        <dbReference type="ARBA" id="ARBA00011245"/>
    </source>
</evidence>
<evidence type="ECO:0000313" key="7">
    <source>
        <dbReference type="Proteomes" id="UP000294963"/>
    </source>
</evidence>
<dbReference type="Gene3D" id="2.50.20.10">
    <property type="entry name" value="Lipoprotein localisation LolA/LolB/LppX"/>
    <property type="match status" value="1"/>
</dbReference>
<dbReference type="EMBL" id="SLVJ01000022">
    <property type="protein sequence ID" value="TCM63214.1"/>
    <property type="molecule type" value="Genomic_DNA"/>
</dbReference>